<name>R0F0J8_9BRAS</name>
<evidence type="ECO:0000313" key="2">
    <source>
        <dbReference type="EMBL" id="EOA14791.1"/>
    </source>
</evidence>
<dbReference type="InterPro" id="IPR036047">
    <property type="entry name" value="F-box-like_dom_sf"/>
</dbReference>
<evidence type="ECO:0000313" key="3">
    <source>
        <dbReference type="Proteomes" id="UP000029121"/>
    </source>
</evidence>
<dbReference type="InterPro" id="IPR050232">
    <property type="entry name" value="FBL13/AtMIF1-like"/>
</dbReference>
<keyword evidence="3" id="KW-1185">Reference proteome</keyword>
<dbReference type="PANTHER" id="PTHR31900:SF33">
    <property type="entry name" value="PROTEIN WITH RNI-LIKE_FBD-LIKE DOMAIN"/>
    <property type="match status" value="1"/>
</dbReference>
<gene>
    <name evidence="2" type="ORF">CARUB_v10028091mg</name>
</gene>
<sequence>MDLDRISALSDSLLTHILSYLLIEDSIKTSVLSKRWEFLWLKVPVMDLTTVKISLRGEAMSWLMRRFLELNRGSSLQRFNIKLYFYEIKQEFQRRPYRYRSNSEHVLPRKRKQIDVSEGVKEITFLDFSQEKKRVRYIDSIDGNNGVMDLISEVIHRGVQHLEADMCETMQQGGVISLMPKYLYVSKTLVSLKLVNVGLENPRFVASLPNLKMMHLKNIYYKNQYGLLIIKMLILASPLLEDLTFDFPELEKSEKNDSRQEFQGGPYRYRPNCEFIFPRKRKQIDFWRNFSDSPMLGETDDDLTNVPLCLISTLEYVKINRLVMKEENGLKLVNYFLENSVVLKKLTLSFTHSSVTNQQLESYKKLITSTKLSPTCQVIFD</sequence>
<reference evidence="3" key="1">
    <citation type="journal article" date="2013" name="Nat. Genet.">
        <title>The Capsella rubella genome and the genomic consequences of rapid mating system evolution.</title>
        <authorList>
            <person name="Slotte T."/>
            <person name="Hazzouri K.M."/>
            <person name="Agren J.A."/>
            <person name="Koenig D."/>
            <person name="Maumus F."/>
            <person name="Guo Y.L."/>
            <person name="Steige K."/>
            <person name="Platts A.E."/>
            <person name="Escobar J.S."/>
            <person name="Newman L.K."/>
            <person name="Wang W."/>
            <person name="Mandakova T."/>
            <person name="Vello E."/>
            <person name="Smith L.M."/>
            <person name="Henz S.R."/>
            <person name="Steffen J."/>
            <person name="Takuno S."/>
            <person name="Brandvain Y."/>
            <person name="Coop G."/>
            <person name="Andolfatto P."/>
            <person name="Hu T.T."/>
            <person name="Blanchette M."/>
            <person name="Clark R.M."/>
            <person name="Quesneville H."/>
            <person name="Nordborg M."/>
            <person name="Gaut B.S."/>
            <person name="Lysak M.A."/>
            <person name="Jenkins J."/>
            <person name="Grimwood J."/>
            <person name="Chapman J."/>
            <person name="Prochnik S."/>
            <person name="Shu S."/>
            <person name="Rokhsar D."/>
            <person name="Schmutz J."/>
            <person name="Weigel D."/>
            <person name="Wright S.I."/>
        </authorList>
    </citation>
    <scope>NUCLEOTIDE SEQUENCE [LARGE SCALE GENOMIC DNA]</scope>
    <source>
        <strain evidence="3">cv. Monte Gargano</strain>
    </source>
</reference>
<dbReference type="InterPro" id="IPR053781">
    <property type="entry name" value="F-box_AtFBL13-like"/>
</dbReference>
<proteinExistence type="predicted"/>
<dbReference type="PANTHER" id="PTHR31900">
    <property type="entry name" value="F-BOX/RNI SUPERFAMILY PROTEIN-RELATED"/>
    <property type="match status" value="1"/>
</dbReference>
<dbReference type="Proteomes" id="UP000029121">
    <property type="component" value="Unassembled WGS sequence"/>
</dbReference>
<dbReference type="SMART" id="SM00579">
    <property type="entry name" value="FBD"/>
    <property type="match status" value="1"/>
</dbReference>
<dbReference type="AlphaFoldDB" id="R0F0J8"/>
<dbReference type="CDD" id="cd22160">
    <property type="entry name" value="F-box_AtFBL13-like"/>
    <property type="match status" value="1"/>
</dbReference>
<dbReference type="SUPFAM" id="SSF81383">
    <property type="entry name" value="F-box domain"/>
    <property type="match status" value="1"/>
</dbReference>
<protein>
    <recommendedName>
        <fullName evidence="1">FBD domain-containing protein</fullName>
    </recommendedName>
</protein>
<accession>R0F0J8</accession>
<dbReference type="Pfam" id="PF08387">
    <property type="entry name" value="FBD"/>
    <property type="match status" value="1"/>
</dbReference>
<evidence type="ECO:0000259" key="1">
    <source>
        <dbReference type="SMART" id="SM00579"/>
    </source>
</evidence>
<feature type="domain" description="FBD" evidence="1">
    <location>
        <begin position="308"/>
        <end position="381"/>
    </location>
</feature>
<organism evidence="2 3">
    <name type="scientific">Capsella rubella</name>
    <dbReference type="NCBI Taxonomy" id="81985"/>
    <lineage>
        <taxon>Eukaryota</taxon>
        <taxon>Viridiplantae</taxon>
        <taxon>Streptophyta</taxon>
        <taxon>Embryophyta</taxon>
        <taxon>Tracheophyta</taxon>
        <taxon>Spermatophyta</taxon>
        <taxon>Magnoliopsida</taxon>
        <taxon>eudicotyledons</taxon>
        <taxon>Gunneridae</taxon>
        <taxon>Pentapetalae</taxon>
        <taxon>rosids</taxon>
        <taxon>malvids</taxon>
        <taxon>Brassicales</taxon>
        <taxon>Brassicaceae</taxon>
        <taxon>Camelineae</taxon>
        <taxon>Capsella</taxon>
    </lineage>
</organism>
<dbReference type="EMBL" id="KB870812">
    <property type="protein sequence ID" value="EOA14791.1"/>
    <property type="molecule type" value="Genomic_DNA"/>
</dbReference>
<dbReference type="InterPro" id="IPR006566">
    <property type="entry name" value="FBD"/>
</dbReference>